<protein>
    <submittedName>
        <fullName evidence="2">Uncharacterized protein</fullName>
    </submittedName>
</protein>
<dbReference type="OrthoDB" id="2927159at2"/>
<organism evidence="2 3">
    <name type="scientific">Heyndrickxia camelliae</name>
    <dbReference type="NCBI Taxonomy" id="1707093"/>
    <lineage>
        <taxon>Bacteria</taxon>
        <taxon>Bacillati</taxon>
        <taxon>Bacillota</taxon>
        <taxon>Bacilli</taxon>
        <taxon>Bacillales</taxon>
        <taxon>Bacillaceae</taxon>
        <taxon>Heyndrickxia</taxon>
    </lineage>
</organism>
<dbReference type="AlphaFoldDB" id="A0A2N3LCW5"/>
<sequence>MCIATKYLNELESMISNIEKDFQKLREEAQKYDKELAEYYHTVEHKVFNAAEGYYIAKELQILLRKRRLVKNELSSMDSLIKTLGLGNLHNKLTHSTKHVEKVRKKNKDYTEGWDIDSTFVDELILH</sequence>
<reference evidence="2 3" key="1">
    <citation type="submission" date="2017-11" db="EMBL/GenBank/DDBJ databases">
        <title>Bacillus camelliae sp. nov., isolated from pu'er tea.</title>
        <authorList>
            <person name="Niu L."/>
        </authorList>
    </citation>
    <scope>NUCLEOTIDE SEQUENCE [LARGE SCALE GENOMIC DNA]</scope>
    <source>
        <strain evidence="2 3">7578-1</strain>
    </source>
</reference>
<comment type="caution">
    <text evidence="2">The sequence shown here is derived from an EMBL/GenBank/DDBJ whole genome shotgun (WGS) entry which is preliminary data.</text>
</comment>
<feature type="coiled-coil region" evidence="1">
    <location>
        <begin position="8"/>
        <end position="42"/>
    </location>
</feature>
<dbReference type="RefSeq" id="WP_101356803.1">
    <property type="nucleotide sequence ID" value="NZ_PIQO01000046.1"/>
</dbReference>
<evidence type="ECO:0000256" key="1">
    <source>
        <dbReference type="SAM" id="Coils"/>
    </source>
</evidence>
<proteinExistence type="predicted"/>
<keyword evidence="3" id="KW-1185">Reference proteome</keyword>
<dbReference type="Proteomes" id="UP000233440">
    <property type="component" value="Unassembled WGS sequence"/>
</dbReference>
<keyword evidence="1" id="KW-0175">Coiled coil</keyword>
<name>A0A2N3LCW5_9BACI</name>
<evidence type="ECO:0000313" key="3">
    <source>
        <dbReference type="Proteomes" id="UP000233440"/>
    </source>
</evidence>
<dbReference type="EMBL" id="PIQO01000046">
    <property type="protein sequence ID" value="PKR82426.1"/>
    <property type="molecule type" value="Genomic_DNA"/>
</dbReference>
<accession>A0A2N3LCW5</accession>
<evidence type="ECO:0000313" key="2">
    <source>
        <dbReference type="EMBL" id="PKR82426.1"/>
    </source>
</evidence>
<gene>
    <name evidence="2" type="ORF">CWO92_24595</name>
</gene>